<gene>
    <name evidence="1" type="ORF">E3A20_22110</name>
</gene>
<dbReference type="EMBL" id="SRHE01000562">
    <property type="protein sequence ID" value="TWW08661.1"/>
    <property type="molecule type" value="Genomic_DNA"/>
</dbReference>
<dbReference type="AlphaFoldDB" id="A0A5C6M6K0"/>
<evidence type="ECO:0000313" key="2">
    <source>
        <dbReference type="Proteomes" id="UP000321083"/>
    </source>
</evidence>
<sequence>MQDAANLNLLSVVDAIKQKMTRAVNSTVHLIDSIATVPDVISTSQSRNLITGLAAVARGFSATSIMA</sequence>
<name>A0A5C6M6K0_9PLAN</name>
<keyword evidence="2" id="KW-1185">Reference proteome</keyword>
<proteinExistence type="predicted"/>
<organism evidence="1 2">
    <name type="scientific">Planctomyces bekefii</name>
    <dbReference type="NCBI Taxonomy" id="1653850"/>
    <lineage>
        <taxon>Bacteria</taxon>
        <taxon>Pseudomonadati</taxon>
        <taxon>Planctomycetota</taxon>
        <taxon>Planctomycetia</taxon>
        <taxon>Planctomycetales</taxon>
        <taxon>Planctomycetaceae</taxon>
        <taxon>Planctomyces</taxon>
    </lineage>
</organism>
<dbReference type="Proteomes" id="UP000321083">
    <property type="component" value="Unassembled WGS sequence"/>
</dbReference>
<reference evidence="1 2" key="2">
    <citation type="submission" date="2019-08" db="EMBL/GenBank/DDBJ databases">
        <authorList>
            <person name="Henke P."/>
        </authorList>
    </citation>
    <scope>NUCLEOTIDE SEQUENCE [LARGE SCALE GENOMIC DNA]</scope>
    <source>
        <strain evidence="1">Phe10_nw2017</strain>
    </source>
</reference>
<accession>A0A5C6M6K0</accession>
<comment type="caution">
    <text evidence="1">The sequence shown here is derived from an EMBL/GenBank/DDBJ whole genome shotgun (WGS) entry which is preliminary data.</text>
</comment>
<protein>
    <submittedName>
        <fullName evidence="1">Uncharacterized protein</fullName>
    </submittedName>
</protein>
<reference evidence="1 2" key="1">
    <citation type="submission" date="2019-08" db="EMBL/GenBank/DDBJ databases">
        <title>100 year-old enigma solved: identification of Planctomyces bekefii, the type genus and species of the phylum Planctomycetes.</title>
        <authorList>
            <person name="Svetlana D.N."/>
            <person name="Overmann J."/>
        </authorList>
    </citation>
    <scope>NUCLEOTIDE SEQUENCE [LARGE SCALE GENOMIC DNA]</scope>
    <source>
        <strain evidence="1">Phe10_nw2017</strain>
    </source>
</reference>
<evidence type="ECO:0000313" key="1">
    <source>
        <dbReference type="EMBL" id="TWW08661.1"/>
    </source>
</evidence>